<comment type="caution">
    <text evidence="2">The sequence shown here is derived from an EMBL/GenBank/DDBJ whole genome shotgun (WGS) entry which is preliminary data.</text>
</comment>
<organism evidence="2 3">
    <name type="scientific">Variovorax guangxiensis</name>
    <dbReference type="NCBI Taxonomy" id="1775474"/>
    <lineage>
        <taxon>Bacteria</taxon>
        <taxon>Pseudomonadati</taxon>
        <taxon>Pseudomonadota</taxon>
        <taxon>Betaproteobacteria</taxon>
        <taxon>Burkholderiales</taxon>
        <taxon>Comamonadaceae</taxon>
        <taxon>Variovorax</taxon>
    </lineage>
</organism>
<dbReference type="InterPro" id="IPR009677">
    <property type="entry name" value="DUF1266"/>
</dbReference>
<name>A0A502E0X7_9BURK</name>
<reference evidence="2 3" key="1">
    <citation type="journal article" date="2019" name="Environ. Microbiol.">
        <title>Species interactions and distinct microbial communities in high Arctic permafrost affected cryosols are associated with the CH4 and CO2 gas fluxes.</title>
        <authorList>
            <person name="Altshuler I."/>
            <person name="Hamel J."/>
            <person name="Turney S."/>
            <person name="Magnuson E."/>
            <person name="Levesque R."/>
            <person name="Greer C."/>
            <person name="Whyte L.G."/>
        </authorList>
    </citation>
    <scope>NUCLEOTIDE SEQUENCE [LARGE SCALE GENOMIC DNA]</scope>
    <source>
        <strain evidence="2 3">S06.C</strain>
    </source>
</reference>
<evidence type="ECO:0000259" key="1">
    <source>
        <dbReference type="Pfam" id="PF06889"/>
    </source>
</evidence>
<accession>A0A502E0X7</accession>
<proteinExistence type="predicted"/>
<evidence type="ECO:0000313" key="3">
    <source>
        <dbReference type="Proteomes" id="UP000319212"/>
    </source>
</evidence>
<evidence type="ECO:0000313" key="2">
    <source>
        <dbReference type="EMBL" id="TPG30372.1"/>
    </source>
</evidence>
<dbReference type="Proteomes" id="UP000319212">
    <property type="component" value="Unassembled WGS sequence"/>
</dbReference>
<gene>
    <name evidence="2" type="ORF">EAH82_02445</name>
</gene>
<dbReference type="OrthoDB" id="8850987at2"/>
<sequence>MFKFFKELLDSAKEGMAEGRAELAQEAAEAAALAESTRAELAARLARASAFERFAVALAAPYRQTFAADLRDAHEAQRAPVYLMCVDIAPKELDSFEKLLARDFSVEDGDDAEATVLAMAESLALEPDESAALWIARTTHLATGAAAVGHVTAEDALEWLVPVVERAVRSYESWESYGQAFLAGERSAPGSNIVGRKLLQGVVEKLGNDEISPWRTVPWPSAGTLDALLDSRARAAEA</sequence>
<dbReference type="RefSeq" id="WP_140838273.1">
    <property type="nucleotide sequence ID" value="NZ_RCZI01000001.1"/>
</dbReference>
<dbReference type="AlphaFoldDB" id="A0A502E0X7"/>
<dbReference type="EMBL" id="RCZI01000001">
    <property type="protein sequence ID" value="TPG30372.1"/>
    <property type="molecule type" value="Genomic_DNA"/>
</dbReference>
<dbReference type="Pfam" id="PF06889">
    <property type="entry name" value="DUF1266"/>
    <property type="match status" value="1"/>
</dbReference>
<protein>
    <submittedName>
        <fullName evidence="2">DUF1266 domain-containing protein</fullName>
    </submittedName>
</protein>
<feature type="domain" description="DUF1266" evidence="1">
    <location>
        <begin position="70"/>
        <end position="219"/>
    </location>
</feature>